<proteinExistence type="predicted"/>
<keyword evidence="3" id="KW-1185">Reference proteome</keyword>
<name>A0ABQ5NHC0_9BACI</name>
<organism evidence="2 3">
    <name type="scientific">Lysinibacillus piscis</name>
    <dbReference type="NCBI Taxonomy" id="2518931"/>
    <lineage>
        <taxon>Bacteria</taxon>
        <taxon>Bacillati</taxon>
        <taxon>Bacillota</taxon>
        <taxon>Bacilli</taxon>
        <taxon>Bacillales</taxon>
        <taxon>Bacillaceae</taxon>
        <taxon>Lysinibacillus</taxon>
    </lineage>
</organism>
<evidence type="ECO:0000313" key="3">
    <source>
        <dbReference type="Proteomes" id="UP001065593"/>
    </source>
</evidence>
<dbReference type="RefSeq" id="WP_264987398.1">
    <property type="nucleotide sequence ID" value="NZ_BRZA01000001.1"/>
</dbReference>
<feature type="chain" id="PRO_5047125492" evidence="1">
    <location>
        <begin position="24"/>
        <end position="165"/>
    </location>
</feature>
<sequence>MKKWILSILTMILCMVTPVAAFAQNTETEEFSEEGFHLTLDATDTSEQVYEINGIEFRVLPTLTQAQIPASKTVIMTDLYNNANLGTMFITATCISDGKIVGATSYSSKIINKPTSSDLKVTGTTVTNNNTVMLRVNSSVSYTSSTGTASGGTITMYVYANGVYN</sequence>
<evidence type="ECO:0000256" key="1">
    <source>
        <dbReference type="SAM" id="SignalP"/>
    </source>
</evidence>
<protein>
    <submittedName>
        <fullName evidence="2">Uncharacterized protein</fullName>
    </submittedName>
</protein>
<reference evidence="2" key="1">
    <citation type="submission" date="2022-08" db="EMBL/GenBank/DDBJ databases">
        <title>Draft genome sequence of Lysinibacillus sp. strain KH24.</title>
        <authorList>
            <person name="Kanbe H."/>
            <person name="Itoh H."/>
        </authorList>
    </citation>
    <scope>NUCLEOTIDE SEQUENCE</scope>
    <source>
        <strain evidence="2">KH24</strain>
    </source>
</reference>
<dbReference type="EMBL" id="BRZA01000001">
    <property type="protein sequence ID" value="GLC87680.1"/>
    <property type="molecule type" value="Genomic_DNA"/>
</dbReference>
<gene>
    <name evidence="2" type="ORF">LYSBPC_08070</name>
</gene>
<accession>A0ABQ5NHC0</accession>
<keyword evidence="1" id="KW-0732">Signal</keyword>
<feature type="signal peptide" evidence="1">
    <location>
        <begin position="1"/>
        <end position="23"/>
    </location>
</feature>
<comment type="caution">
    <text evidence="2">The sequence shown here is derived from an EMBL/GenBank/DDBJ whole genome shotgun (WGS) entry which is preliminary data.</text>
</comment>
<dbReference type="Proteomes" id="UP001065593">
    <property type="component" value="Unassembled WGS sequence"/>
</dbReference>
<evidence type="ECO:0000313" key="2">
    <source>
        <dbReference type="EMBL" id="GLC87680.1"/>
    </source>
</evidence>